<dbReference type="GO" id="GO:0005886">
    <property type="term" value="C:plasma membrane"/>
    <property type="evidence" value="ECO:0007669"/>
    <property type="project" value="TreeGrafter"/>
</dbReference>
<dbReference type="OrthoDB" id="5244399at2"/>
<proteinExistence type="inferred from homology"/>
<sequence>MTYKPSRRAVALEYGNRAAPVMTAKGQGEVAELIIEEAKKQGIQIAEDPQLVALLGQLELNEEIPESLYVAVSVILSWVYWLKGMEPGDEQGIVKDEV</sequence>
<reference evidence="5 6" key="1">
    <citation type="submission" date="2006-03" db="EMBL/GenBank/DDBJ databases">
        <authorList>
            <person name="Giovannoni S.J."/>
            <person name="Cho J.-C."/>
            <person name="Ferriera S."/>
            <person name="Johnson J."/>
            <person name="Kravitz S."/>
            <person name="Halpern A."/>
            <person name="Remington K."/>
            <person name="Beeson K."/>
            <person name="Tran B."/>
            <person name="Rogers Y.-H."/>
            <person name="Friedman R."/>
            <person name="Venter J.C."/>
        </authorList>
    </citation>
    <scope>NUCLEOTIDE SEQUENCE [LARGE SCALE GENOMIC DNA]</scope>
    <source>
        <strain evidence="5 6">HTCC2207</strain>
    </source>
</reference>
<evidence type="ECO:0000256" key="4">
    <source>
        <dbReference type="ARBA" id="ARBA00025078"/>
    </source>
</evidence>
<evidence type="ECO:0000313" key="5">
    <source>
        <dbReference type="EMBL" id="EAS47818.1"/>
    </source>
</evidence>
<evidence type="ECO:0000313" key="6">
    <source>
        <dbReference type="Proteomes" id="UP000005555"/>
    </source>
</evidence>
<dbReference type="Pfam" id="PF01312">
    <property type="entry name" value="Bac_export_2"/>
    <property type="match status" value="1"/>
</dbReference>
<evidence type="ECO:0000256" key="2">
    <source>
        <dbReference type="ARBA" id="ARBA00021622"/>
    </source>
</evidence>
<keyword evidence="3" id="KW-0653">Protein transport</keyword>
<dbReference type="STRING" id="314287.GB2207_08416"/>
<evidence type="ECO:0000256" key="3">
    <source>
        <dbReference type="ARBA" id="ARBA00023225"/>
    </source>
</evidence>
<dbReference type="PANTHER" id="PTHR30531:SF12">
    <property type="entry name" value="FLAGELLAR BIOSYNTHETIC PROTEIN FLHB"/>
    <property type="match status" value="1"/>
</dbReference>
<comment type="function">
    <text evidence="4">Required for formation of the rod structure in the basal body of the flagellar apparatus. Together with FliI and FliH, may constitute the export apparatus of flagellin.</text>
</comment>
<dbReference type="Proteomes" id="UP000005555">
    <property type="component" value="Unassembled WGS sequence"/>
</dbReference>
<accession>Q1YV90</accession>
<comment type="caution">
    <text evidence="5">The sequence shown here is derived from an EMBL/GenBank/DDBJ whole genome shotgun (WGS) entry which is preliminary data.</text>
</comment>
<comment type="similarity">
    <text evidence="1">Belongs to the type III secretion exporter family.</text>
</comment>
<dbReference type="SUPFAM" id="SSF160544">
    <property type="entry name" value="EscU C-terminal domain-like"/>
    <property type="match status" value="1"/>
</dbReference>
<organism evidence="5 6">
    <name type="scientific">gamma proteobacterium HTCC2207</name>
    <dbReference type="NCBI Taxonomy" id="314287"/>
    <lineage>
        <taxon>Bacteria</taxon>
        <taxon>Pseudomonadati</taxon>
        <taxon>Pseudomonadota</taxon>
        <taxon>Gammaproteobacteria</taxon>
        <taxon>Cellvibrionales</taxon>
        <taxon>Porticoccaceae</taxon>
        <taxon>SAR92 clade</taxon>
    </lineage>
</organism>
<protein>
    <recommendedName>
        <fullName evidence="2">Flagellar biosynthetic protein FlhB</fullName>
    </recommendedName>
</protein>
<keyword evidence="6" id="KW-1185">Reference proteome</keyword>
<gene>
    <name evidence="5" type="ORF">GB2207_08416</name>
</gene>
<dbReference type="Gene3D" id="3.40.1690.10">
    <property type="entry name" value="secretion proteins EscU"/>
    <property type="match status" value="1"/>
</dbReference>
<dbReference type="InterPro" id="IPR029025">
    <property type="entry name" value="T3SS_substrate_exporter_C"/>
</dbReference>
<dbReference type="eggNOG" id="COG2257">
    <property type="taxonomic scope" value="Bacteria"/>
</dbReference>
<evidence type="ECO:0000256" key="1">
    <source>
        <dbReference type="ARBA" id="ARBA00010690"/>
    </source>
</evidence>
<dbReference type="AlphaFoldDB" id="Q1YV90"/>
<dbReference type="GO" id="GO:0009306">
    <property type="term" value="P:protein secretion"/>
    <property type="evidence" value="ECO:0007669"/>
    <property type="project" value="InterPro"/>
</dbReference>
<dbReference type="PANTHER" id="PTHR30531">
    <property type="entry name" value="FLAGELLAR BIOSYNTHETIC PROTEIN FLHB"/>
    <property type="match status" value="1"/>
</dbReference>
<name>Q1YV90_9GAMM</name>
<dbReference type="HOGENOM" id="CLU_041013_4_0_6"/>
<keyword evidence="3" id="KW-1006">Bacterial flagellum protein export</keyword>
<keyword evidence="3" id="KW-0813">Transport</keyword>
<dbReference type="InterPro" id="IPR006135">
    <property type="entry name" value="T3SS_substrate_exporter"/>
</dbReference>
<dbReference type="EMBL" id="AAPI01000001">
    <property type="protein sequence ID" value="EAS47818.1"/>
    <property type="molecule type" value="Genomic_DNA"/>
</dbReference>